<dbReference type="PANTHER" id="PTHR15629:SF2">
    <property type="entry name" value="SH3 DOMAIN-CONTAINING YSC84-LIKE PROTEIN 1"/>
    <property type="match status" value="1"/>
</dbReference>
<organism evidence="2">
    <name type="scientific">hydrothermal vent metagenome</name>
    <dbReference type="NCBI Taxonomy" id="652676"/>
    <lineage>
        <taxon>unclassified sequences</taxon>
        <taxon>metagenomes</taxon>
        <taxon>ecological metagenomes</taxon>
    </lineage>
</organism>
<sequence length="228" mass="24701">MKTLALSMLCFFLFTATAFGDSADQRELLVESIQVLEEVQKSPDKQIPASLISKARAIIVFPTMLKGGFMIAARYGTGVAIVRNSKTGKWGPPAFVKTYGGSFGFQIGAEAVDLVLLVMTKRGIKGLLKTKFTLGADIAVTAGPVGRHAEAGTDVTFKGEIYSYSRSKGAFAGVSVKGAVINADEDANWAYYNRHLSSKDILIDGRVKKYSESTRRFIKSLGRITSRK</sequence>
<gene>
    <name evidence="2" type="ORF">MNBD_NITROSPINAE05-1446</name>
</gene>
<protein>
    <recommendedName>
        <fullName evidence="1">Ysc84 actin-binding domain-containing protein</fullName>
    </recommendedName>
</protein>
<proteinExistence type="predicted"/>
<evidence type="ECO:0000313" key="2">
    <source>
        <dbReference type="EMBL" id="VAX31737.1"/>
    </source>
</evidence>
<dbReference type="AlphaFoldDB" id="A0A3B1DSY0"/>
<dbReference type="InterPro" id="IPR051702">
    <property type="entry name" value="SH3_domain_YSC84-like"/>
</dbReference>
<dbReference type="EMBL" id="UOGG01000171">
    <property type="protein sequence ID" value="VAX31737.1"/>
    <property type="molecule type" value="Genomic_DNA"/>
</dbReference>
<reference evidence="2" key="1">
    <citation type="submission" date="2018-06" db="EMBL/GenBank/DDBJ databases">
        <authorList>
            <person name="Zhirakovskaya E."/>
        </authorList>
    </citation>
    <scope>NUCLEOTIDE SEQUENCE</scope>
</reference>
<name>A0A3B1DSY0_9ZZZZ</name>
<dbReference type="InterPro" id="IPR007461">
    <property type="entry name" value="Ysc84_actin-binding"/>
</dbReference>
<dbReference type="Pfam" id="PF04366">
    <property type="entry name" value="Ysc84"/>
    <property type="match status" value="1"/>
</dbReference>
<accession>A0A3B1DSY0</accession>
<evidence type="ECO:0000259" key="1">
    <source>
        <dbReference type="Pfam" id="PF04366"/>
    </source>
</evidence>
<dbReference type="CDD" id="cd11524">
    <property type="entry name" value="SYLF"/>
    <property type="match status" value="1"/>
</dbReference>
<dbReference type="GO" id="GO:0035091">
    <property type="term" value="F:phosphatidylinositol binding"/>
    <property type="evidence" value="ECO:0007669"/>
    <property type="project" value="TreeGrafter"/>
</dbReference>
<dbReference type="PANTHER" id="PTHR15629">
    <property type="entry name" value="SH3YL1 PROTEIN"/>
    <property type="match status" value="1"/>
</dbReference>
<feature type="domain" description="Ysc84 actin-binding" evidence="1">
    <location>
        <begin position="100"/>
        <end position="221"/>
    </location>
</feature>